<proteinExistence type="predicted"/>
<dbReference type="AlphaFoldDB" id="A0A182U9W9"/>
<organism evidence="2 3">
    <name type="scientific">Anopheles melas</name>
    <dbReference type="NCBI Taxonomy" id="34690"/>
    <lineage>
        <taxon>Eukaryota</taxon>
        <taxon>Metazoa</taxon>
        <taxon>Ecdysozoa</taxon>
        <taxon>Arthropoda</taxon>
        <taxon>Hexapoda</taxon>
        <taxon>Insecta</taxon>
        <taxon>Pterygota</taxon>
        <taxon>Neoptera</taxon>
        <taxon>Endopterygota</taxon>
        <taxon>Diptera</taxon>
        <taxon>Nematocera</taxon>
        <taxon>Culicoidea</taxon>
        <taxon>Culicidae</taxon>
        <taxon>Anophelinae</taxon>
        <taxon>Anopheles</taxon>
    </lineage>
</organism>
<accession>A0A182U9W9</accession>
<sequence length="101" mass="11271">MLRLSTSSNSSHSTRWFSSSRSIEARLRHTAVYVMSSGCSHPSRSLVPQPAHGHLPSRLEISELCIFGLSWAIFLRCNRDHTMNAFIGRLMCSSAGFFNIA</sequence>
<feature type="region of interest" description="Disordered" evidence="1">
    <location>
        <begin position="1"/>
        <end position="20"/>
    </location>
</feature>
<dbReference type="VEuPathDB" id="VectorBase:AMEC016580"/>
<dbReference type="EnsemblMetazoa" id="AMEC016580-RA">
    <property type="protein sequence ID" value="AMEC016580-PA"/>
    <property type="gene ID" value="AMEC016580"/>
</dbReference>
<keyword evidence="3" id="KW-1185">Reference proteome</keyword>
<reference evidence="2" key="2">
    <citation type="submission" date="2020-05" db="UniProtKB">
        <authorList>
            <consortium name="EnsemblMetazoa"/>
        </authorList>
    </citation>
    <scope>IDENTIFICATION</scope>
    <source>
        <strain evidence="2">CM1001059</strain>
    </source>
</reference>
<dbReference type="Proteomes" id="UP000075902">
    <property type="component" value="Unassembled WGS sequence"/>
</dbReference>
<protein>
    <submittedName>
        <fullName evidence="2">Uncharacterized protein</fullName>
    </submittedName>
</protein>
<evidence type="ECO:0000256" key="1">
    <source>
        <dbReference type="SAM" id="MobiDB-lite"/>
    </source>
</evidence>
<reference evidence="3" key="1">
    <citation type="submission" date="2014-01" db="EMBL/GenBank/DDBJ databases">
        <title>The Genome Sequence of Anopheles melas CM1001059_A (V2).</title>
        <authorList>
            <consortium name="The Broad Institute Genomics Platform"/>
            <person name="Neafsey D.E."/>
            <person name="Besansky N."/>
            <person name="Howell P."/>
            <person name="Walton C."/>
            <person name="Young S.K."/>
            <person name="Zeng Q."/>
            <person name="Gargeya S."/>
            <person name="Fitzgerald M."/>
            <person name="Haas B."/>
            <person name="Abouelleil A."/>
            <person name="Allen A.W."/>
            <person name="Alvarado L."/>
            <person name="Arachchi H.M."/>
            <person name="Berlin A.M."/>
            <person name="Chapman S.B."/>
            <person name="Gainer-Dewar J."/>
            <person name="Goldberg J."/>
            <person name="Griggs A."/>
            <person name="Gujja S."/>
            <person name="Hansen M."/>
            <person name="Howarth C."/>
            <person name="Imamovic A."/>
            <person name="Ireland A."/>
            <person name="Larimer J."/>
            <person name="McCowan C."/>
            <person name="Murphy C."/>
            <person name="Pearson M."/>
            <person name="Poon T.W."/>
            <person name="Priest M."/>
            <person name="Roberts A."/>
            <person name="Saif S."/>
            <person name="Shea T."/>
            <person name="Sisk P."/>
            <person name="Sykes S."/>
            <person name="Wortman J."/>
            <person name="Nusbaum C."/>
            <person name="Birren B."/>
        </authorList>
    </citation>
    <scope>NUCLEOTIDE SEQUENCE [LARGE SCALE GENOMIC DNA]</scope>
    <source>
        <strain evidence="3">CM1001059</strain>
    </source>
</reference>
<evidence type="ECO:0000313" key="2">
    <source>
        <dbReference type="EnsemblMetazoa" id="AMEC016580-PA"/>
    </source>
</evidence>
<name>A0A182U9W9_9DIPT</name>
<evidence type="ECO:0000313" key="3">
    <source>
        <dbReference type="Proteomes" id="UP000075902"/>
    </source>
</evidence>